<accession>A0ABY7I2E9</accession>
<dbReference type="Pfam" id="PF00109">
    <property type="entry name" value="ketoacyl-synt"/>
    <property type="match status" value="2"/>
</dbReference>
<dbReference type="InterPro" id="IPR042104">
    <property type="entry name" value="PKS_dehydratase_sf"/>
</dbReference>
<comment type="cofactor">
    <cofactor evidence="1">
        <name>pantetheine 4'-phosphate</name>
        <dbReference type="ChEBI" id="CHEBI:47942"/>
    </cofactor>
</comment>
<dbReference type="Pfam" id="PF02801">
    <property type="entry name" value="Ketoacyl-synt_C"/>
    <property type="match status" value="2"/>
</dbReference>
<dbReference type="Proteomes" id="UP001164713">
    <property type="component" value="Chromosome"/>
</dbReference>
<dbReference type="CDD" id="cd00833">
    <property type="entry name" value="PKS"/>
    <property type="match status" value="2"/>
</dbReference>
<dbReference type="Gene3D" id="3.10.129.110">
    <property type="entry name" value="Polyketide synthase dehydratase"/>
    <property type="match status" value="3"/>
</dbReference>
<dbReference type="Pfam" id="PF08659">
    <property type="entry name" value="KR"/>
    <property type="match status" value="2"/>
</dbReference>
<dbReference type="SMART" id="SM01294">
    <property type="entry name" value="PKS_PP_betabranch"/>
    <property type="match status" value="1"/>
</dbReference>
<dbReference type="PROSITE" id="PS00606">
    <property type="entry name" value="KS3_1"/>
    <property type="match status" value="1"/>
</dbReference>
<dbReference type="Pfam" id="PF22336">
    <property type="entry name" value="RhiE-like_linker"/>
    <property type="match status" value="2"/>
</dbReference>
<feature type="region of interest" description="N-terminal hotdog fold" evidence="12">
    <location>
        <begin position="1680"/>
        <end position="1806"/>
    </location>
</feature>
<dbReference type="RefSeq" id="WP_269107855.1">
    <property type="nucleotide sequence ID" value="NZ_CP114066.1"/>
</dbReference>
<dbReference type="PROSITE" id="PS50075">
    <property type="entry name" value="CARRIER"/>
    <property type="match status" value="2"/>
</dbReference>
<evidence type="ECO:0000259" key="14">
    <source>
        <dbReference type="PROSITE" id="PS52004"/>
    </source>
</evidence>
<evidence type="ECO:0000313" key="16">
    <source>
        <dbReference type="EMBL" id="WAT22090.1"/>
    </source>
</evidence>
<dbReference type="InterPro" id="IPR014030">
    <property type="entry name" value="Ketoacyl_synth_N"/>
</dbReference>
<dbReference type="PROSITE" id="PS52004">
    <property type="entry name" value="KS3_2"/>
    <property type="match status" value="2"/>
</dbReference>
<dbReference type="InterPro" id="IPR020806">
    <property type="entry name" value="PKS_PP-bd"/>
</dbReference>
<evidence type="ECO:0000256" key="9">
    <source>
        <dbReference type="ARBA" id="ARBA00022737"/>
    </source>
</evidence>
<comment type="caution">
    <text evidence="12">Lacks conserved residue(s) required for the propagation of feature annotation.</text>
</comment>
<dbReference type="InterPro" id="IPR036736">
    <property type="entry name" value="ACP-like_sf"/>
</dbReference>
<dbReference type="SMART" id="SM00822">
    <property type="entry name" value="PKS_KR"/>
    <property type="match status" value="2"/>
</dbReference>
<feature type="region of interest" description="N-terminal hotdog fold" evidence="12">
    <location>
        <begin position="3182"/>
        <end position="3304"/>
    </location>
</feature>
<keyword evidence="10" id="KW-0521">NADP</keyword>
<feature type="active site" description="Proton donor; for dehydratase activity" evidence="12">
    <location>
        <position position="1881"/>
    </location>
</feature>
<dbReference type="SMART" id="SM00823">
    <property type="entry name" value="PKS_PP"/>
    <property type="match status" value="2"/>
</dbReference>
<dbReference type="Pfam" id="PF00550">
    <property type="entry name" value="PP-binding"/>
    <property type="match status" value="2"/>
</dbReference>
<keyword evidence="7" id="KW-0597">Phosphoprotein</keyword>
<dbReference type="InterPro" id="IPR014031">
    <property type="entry name" value="Ketoacyl_synth_C"/>
</dbReference>
<dbReference type="SUPFAM" id="SSF51735">
    <property type="entry name" value="NAD(P)-binding Rossmann-fold domains"/>
    <property type="match status" value="2"/>
</dbReference>
<dbReference type="Gene3D" id="1.10.1200.10">
    <property type="entry name" value="ACP-like"/>
    <property type="match status" value="2"/>
</dbReference>
<evidence type="ECO:0000256" key="7">
    <source>
        <dbReference type="ARBA" id="ARBA00022553"/>
    </source>
</evidence>
<keyword evidence="17" id="KW-1185">Reference proteome</keyword>
<evidence type="ECO:0000256" key="12">
    <source>
        <dbReference type="PROSITE-ProRule" id="PRU01363"/>
    </source>
</evidence>
<dbReference type="Gene3D" id="1.10.1240.100">
    <property type="match status" value="2"/>
</dbReference>
<dbReference type="InterPro" id="IPR057326">
    <property type="entry name" value="KR_dom"/>
</dbReference>
<comment type="subcellular location">
    <subcellularLocation>
        <location evidence="3">Cytoplasm</location>
    </subcellularLocation>
</comment>
<dbReference type="InterPro" id="IPR009081">
    <property type="entry name" value="PP-bd_ACP"/>
</dbReference>
<evidence type="ECO:0000256" key="10">
    <source>
        <dbReference type="ARBA" id="ARBA00022857"/>
    </source>
</evidence>
<dbReference type="PROSITE" id="PS52019">
    <property type="entry name" value="PKS_MFAS_DH"/>
    <property type="match status" value="2"/>
</dbReference>
<dbReference type="CDD" id="cd08953">
    <property type="entry name" value="KR_2_SDR_x"/>
    <property type="match status" value="2"/>
</dbReference>
<dbReference type="Gene3D" id="3.30.70.3290">
    <property type="match status" value="1"/>
</dbReference>
<dbReference type="InterPro" id="IPR013968">
    <property type="entry name" value="PKS_KR"/>
</dbReference>
<dbReference type="SUPFAM" id="SSF53901">
    <property type="entry name" value="Thiolase-like"/>
    <property type="match status" value="2"/>
</dbReference>
<feature type="domain" description="Carrier" evidence="13">
    <location>
        <begin position="2426"/>
        <end position="2499"/>
    </location>
</feature>
<evidence type="ECO:0000259" key="13">
    <source>
        <dbReference type="PROSITE" id="PS50075"/>
    </source>
</evidence>
<evidence type="ECO:0000256" key="4">
    <source>
        <dbReference type="ARBA" id="ARBA00004789"/>
    </source>
</evidence>
<dbReference type="Pfam" id="PF14765">
    <property type="entry name" value="PS-DH"/>
    <property type="match status" value="1"/>
</dbReference>
<dbReference type="Pfam" id="PF22621">
    <property type="entry name" value="CurL-like_PKS_C"/>
    <property type="match status" value="1"/>
</dbReference>
<protein>
    <submittedName>
        <fullName evidence="16">SDR family NAD(P)-dependent oxidoreductase</fullName>
    </submittedName>
</protein>
<keyword evidence="9" id="KW-0677">Repeat</keyword>
<keyword evidence="5" id="KW-0596">Phosphopantetheine</keyword>
<evidence type="ECO:0000256" key="8">
    <source>
        <dbReference type="ARBA" id="ARBA00022679"/>
    </source>
</evidence>
<dbReference type="Gene3D" id="3.40.50.720">
    <property type="entry name" value="NAD(P)-binding Rossmann-like Domain"/>
    <property type="match status" value="2"/>
</dbReference>
<dbReference type="InterPro" id="IPR054514">
    <property type="entry name" value="RhiE-like_linker"/>
</dbReference>
<evidence type="ECO:0000256" key="11">
    <source>
        <dbReference type="ARBA" id="ARBA00023315"/>
    </source>
</evidence>
<dbReference type="PANTHER" id="PTHR43775:SF37">
    <property type="entry name" value="SI:DKEY-61P9.11"/>
    <property type="match status" value="1"/>
</dbReference>
<feature type="region of interest" description="C-terminal hotdog fold" evidence="12">
    <location>
        <begin position="1820"/>
        <end position="1968"/>
    </location>
</feature>
<keyword evidence="8" id="KW-0808">Transferase</keyword>
<dbReference type="InterPro" id="IPR049551">
    <property type="entry name" value="PKS_DH_C"/>
</dbReference>
<dbReference type="InterPro" id="IPR050091">
    <property type="entry name" value="PKS_NRPS_Biosynth_Enz"/>
</dbReference>
<feature type="domain" description="PKS/mFAS DH" evidence="15">
    <location>
        <begin position="3182"/>
        <end position="3467"/>
    </location>
</feature>
<comment type="function">
    <text evidence="2">Involved in some intermediate steps for the synthesis of the antibiotic polyketide bacillaene which is involved in secondary metabolism.</text>
</comment>
<gene>
    <name evidence="16" type="ORF">O0R52_03665</name>
</gene>
<evidence type="ECO:0000256" key="3">
    <source>
        <dbReference type="ARBA" id="ARBA00004496"/>
    </source>
</evidence>
<dbReference type="SUPFAM" id="SSF47336">
    <property type="entry name" value="ACP-like"/>
    <property type="match status" value="2"/>
</dbReference>
<dbReference type="Pfam" id="PF21089">
    <property type="entry name" value="PKS_DH_N"/>
    <property type="match status" value="3"/>
</dbReference>
<dbReference type="InterPro" id="IPR020807">
    <property type="entry name" value="PKS_DH"/>
</dbReference>
<dbReference type="InterPro" id="IPR006162">
    <property type="entry name" value="Ppantetheine_attach_site"/>
</dbReference>
<dbReference type="InterPro" id="IPR049900">
    <property type="entry name" value="PKS_mFAS_DH"/>
</dbReference>
<evidence type="ECO:0000259" key="15">
    <source>
        <dbReference type="PROSITE" id="PS52019"/>
    </source>
</evidence>
<organism evidence="16 17">
    <name type="scientific">Bacillus halotolerans</name>
    <dbReference type="NCBI Taxonomy" id="260554"/>
    <lineage>
        <taxon>Bacteria</taxon>
        <taxon>Bacillati</taxon>
        <taxon>Bacillota</taxon>
        <taxon>Bacilli</taxon>
        <taxon>Bacillales</taxon>
        <taxon>Bacillaceae</taxon>
        <taxon>Bacillus</taxon>
    </lineage>
</organism>
<dbReference type="Gene3D" id="3.40.47.10">
    <property type="match status" value="2"/>
</dbReference>
<dbReference type="PROSITE" id="PS00012">
    <property type="entry name" value="PHOSPHOPANTETHEINE"/>
    <property type="match status" value="1"/>
</dbReference>
<feature type="domain" description="Ketosynthase family 3 (KS3)" evidence="14">
    <location>
        <begin position="1066"/>
        <end position="1483"/>
    </location>
</feature>
<evidence type="ECO:0000313" key="17">
    <source>
        <dbReference type="Proteomes" id="UP001164713"/>
    </source>
</evidence>
<feature type="active site" description="Proton acceptor; for dehydratase activity" evidence="12">
    <location>
        <position position="1709"/>
    </location>
</feature>
<feature type="region of interest" description="C-terminal hotdog fold" evidence="12">
    <location>
        <begin position="3318"/>
        <end position="3467"/>
    </location>
</feature>
<feature type="domain" description="PKS/mFAS DH" evidence="15">
    <location>
        <begin position="1680"/>
        <end position="1968"/>
    </location>
</feature>
<evidence type="ECO:0000256" key="5">
    <source>
        <dbReference type="ARBA" id="ARBA00022450"/>
    </source>
</evidence>
<feature type="domain" description="Carrier" evidence="13">
    <location>
        <begin position="938"/>
        <end position="1015"/>
    </location>
</feature>
<dbReference type="InterPro" id="IPR036291">
    <property type="entry name" value="NAD(P)-bd_dom_sf"/>
</dbReference>
<evidence type="ECO:0000256" key="2">
    <source>
        <dbReference type="ARBA" id="ARBA00003299"/>
    </source>
</evidence>
<dbReference type="InterPro" id="IPR020841">
    <property type="entry name" value="PKS_Beta-ketoAc_synthase_dom"/>
</dbReference>
<evidence type="ECO:0000256" key="6">
    <source>
        <dbReference type="ARBA" id="ARBA00022490"/>
    </source>
</evidence>
<name>A0ABY7I2E9_9BACI</name>
<proteinExistence type="predicted"/>
<evidence type="ECO:0000256" key="1">
    <source>
        <dbReference type="ARBA" id="ARBA00001957"/>
    </source>
</evidence>
<keyword evidence="6" id="KW-0963">Cytoplasm</keyword>
<keyword evidence="11" id="KW-0012">Acyltransferase</keyword>
<dbReference type="SMART" id="SM00825">
    <property type="entry name" value="PKS_KS"/>
    <property type="match status" value="2"/>
</dbReference>
<dbReference type="SMART" id="SM00826">
    <property type="entry name" value="PKS_DH"/>
    <property type="match status" value="1"/>
</dbReference>
<dbReference type="EMBL" id="CP114066">
    <property type="protein sequence ID" value="WAT22090.1"/>
    <property type="molecule type" value="Genomic_DNA"/>
</dbReference>
<dbReference type="InterPro" id="IPR018201">
    <property type="entry name" value="Ketoacyl_synth_AS"/>
</dbReference>
<dbReference type="InterPro" id="IPR049552">
    <property type="entry name" value="PKS_DH_N"/>
</dbReference>
<feature type="domain" description="Ketosynthase family 3 (KS3)" evidence="14">
    <location>
        <begin position="2553"/>
        <end position="2992"/>
    </location>
</feature>
<sequence>MLKQPEIIVLSARDKIRLRDQVQRLATTIDKRKFTDADLTNISYTLLVGREHMEYRLALLVTSIKELEEKLYSYIAGEEATIDFFQGAAHGNDDILSVFGKEEELQTAIEKLLENKKYERILDFWTKGISIDWNKLFDQMAVRPHFISLPTYPFAKEKYWVPSEIKQPSAVSTNQLGIIHPLVHENTSDLSRQRFTSALTGKEDFLYSVNESSVYLPESAHLEMARIAAGMSVDTAGASVVIKDVEWHTPIMPDGNASVNIALYQGEEDEIEWEIYSQTGELEEEAEVSSEGKAGFREGASASKTDLRELRARFPHIDHKRRTICRHIEEVWTGNGSPEAHQFLIKFKKPDKGSGTYKEPEVLIPGVLEACLEAVHEGASNGVSQARLSSVKEMEIPAGAGHPVWGLVNLTGQNKVDITLYDESGTPSGVITGLAYVFETPKKVSADQYDMMTFEEAWQEEALTMKEQDIKTVVVFLTDESRRQAATEKLKELGSGAKPVFIGSGTGYKRESENRYTIRLNEKSDYAECLKEIKSQTGNAEAIWYMWPTEDAECVTDPSGMIYMLQGLAAAGLKTGRVMIAGGYRDGLERCHTESWIGIERSAGLVMPGSKVNVICADLKETSAAEWAEAMWKELHAEKAESVLYEDGLRKVSRISPIQTESSKKDVLKEGGVYLITGGAGGLGMIFSRWLADAYKAKLILVNRSSIEGKKEKLEQLQNAGAEVMYYSADVCHAEEMKQAVQAGKARFGHIDGVIHAAGIEGGGSILEKEIEEYLKTLEPKVQGTLALEEALQGEHLDFICYFSSSSAIIGDFGNCDYAVGNRFLMSYGAYRNTRHKGKTVVVNWPLWESEGMGFADEQSSRMYLKSSGQRLLESTEGTEVFEAILRQKHTQWLVMMGNRERVYKFLGLSEETRAKTEVKRAALPPGKGRRAEMSGWNIKQCVIWELRDAISQILRISRDKLDADENLADFGFDSIGLAEFADVLSERYELEITPDIFFGYPTIERLSQYFLERYSDEMQFFYQEAVEVSAVTEEIITEVQMDQVKERKRVRYNHARKRVKASTEKEPIAIIGMSGRFPDARNVEELWSILLEGREVIRKLPHERVRLWQDYENTEAGKSVNRKLGVVPGIAEFDPLFFELSPREAETMDPRQRLLLQESWKALEDAGYGSKSFGDEKVGFFVGVEDGDYRLMTGSKSGVTSNNNAVLAARLSYFLNLDGPNMAINTACSSGLVAVHQACQSLRNGECDTAIVAGANLLITSENYNSMEQAGMLSADGKCYAFDKRANGMVPAEAVAVIVLKKLSKAESDGNPVYATVVGSGINYDGKTNGITAPSGRSQSRLIKEVYDRFHIKPEDMEYIVTHGTGTKLGDPIEINALAEAFKDYTEERSYCALTSAKPNIGHTLAASGVVSLISLVMALKKETIPASINCEQVNDYIQWENSPFFINRENRKWTDKEGKNRLGAVSSFGMSGTNAHVVLQSYTPESTVREKENTQNDKPYYLLVLSAKTPEALQGKIHEMAGFLEKSQKSGAMDLAKISYTLMEGRHHFDCRCAVVIKDMEDAVRVLRQAEGNEKLPNLFKGRVPRDFTAQSAIRKSVRDLIDQSYKDQENPTKYRESLYALAEFYCLGYEVSCQELFDNGKLKRVSLPTYPFAKEEYWMDYPEEINPLSVVQVGSIHPLLHQNTSDLSEQRYSSIFTGNEFFLADHIIKGKRTLPGVAFLEMVRAAVQLATGGTDKDYERIKLQNVGWVKPITITDQPVQVNIGLYPKNSGEIAYEVYTETDDTAKGFTVHSQGSAVLVEGTKSSVLDLNSIKAQCTETISSTQCYETFERMQMQYGPGHRGVEEIRIGKGIVFAKVKVPDAVKDTAEQYVLHPSIMDGIFQASIGFAISSGDTEIETKPSLPFAIDELEVYSRCHTEMRAIIRNVQGRDNRVIKYDIDLCDGEGNICARIKGYTSRMLDGSIGEGKPIETKIMEIEWKEAPVSRQTHEYNRHIVFYCDRENIPDERQYRAGGISTLIRSISLNSSDDKKDSRFKTYAGKVFKEIKDILADRDGGSVLLQIIVPGSEEGKLYSGMVGMLRTACQENPKLSAQFIEIDAEENNADIISIIKSEKNNPEDKHIRYTNRKRYVAEWKQVKTTEKAELPWKDGGTYLITGGAGGLGLIFAKEAAQKIGRGTLILTGRSQENDRIREHLTELQKMGMNSQYRQVDVSDSKQVEELISSIVKQDGGLDGIIHSAGIIKDNYIIKKTQEEFIEVLEPKVSGIVNIDEASADLDMDFFIIFSSISGSLGNPGQSDYAAANEFMSAYAGYRNKLVAKGQRKGKTQSVNWPLWKEGGMGIGEEKERIMERNTGFIAMPTESGIKAFYDCWATDSERVLCLTGNIDKIIDGMNKQEPYITAVQVNASQEEQHSGFETKPEFLKEKTANYLKKVLSEVLKLPATRIETNAPMEKYGIDSILVLELTTKLESIFGTLPKTLFYEYQTLWELSGYFLASYREQLNRLIGIKVTEAPRIETISIPEKKDKSIQTRRKTRFMYHPEPEAEKSAREAMDIAIVGVSGKYPMAENVQEYWDNLRDGKDCITEIPRDRWDYRPYFDQNLNKTGKTYSKWGGFIDGVKHFDPLFFNISPREAETMDPQERLFLECVYETLEDAGYTPEMLRKNKDSGLGGDVGVYVGVMYEEYQLYGAQAQSQGRPITLSGSAASIANRVSYYFNFHGPSMAVDTMCSSSLTSIHLACQALQQGGCEAAIAGGVNVSIHPNKYLMLSQGKFVSSNGKCLSFGEGGDGYVPGEGIGAVMLKKLSKAVEDGDHIYGVIKETALNHGGKTNGYTVPNPNAQREAIGKALKRAGINPRTISYIEAHGTGTALGDPIEISGLTQAFREYTDDKQFCAIGSAKSNIGHCESAAGIAGITKVLMQMKHGEIAPSLHSKSLNPYIDFENSPFEVPQCLRKWKRPIIKENGAEKEYPRRAGISAFGAGGSNAHVIIEEYRSEDSIQKIPSGKHETAVIILSAKSSEQLKERARRLHAEIKQNRYKDEDLASIAYTLQVGREAMEYRMGMLVSGIQQLEGNLAAFLGGRTDIEDFYQGYAKSSNGDMAIFANDEDIVKVIELWGLKGKYRKLVDYWVKGFDLDWEKLYHNTKPRRVSLPVYPFMREEYWVTDIPESQPLSNADMTGITHPLLHQNISDINGQRFSSWFTGREKFFKQGLNQGDGVLLEGAHIEVARIASSLYMNNHEFTLTLRDVTWNKPVIVNEDSSQIKIALYEANDGEVEWELYGENDIDREGHICSEGKAVFMEMITPEILDLNALREIYSHNVFSNMADAADTHSEFTRYIEELWSTEELAAGETNELLIKFSDSISNENEEAKNPIIFEPAILDSCLHAFHLYSGNFCYGAKAVSMEEAEFIVGSGSYIWGVVRVNKMVGVHDTDVLEMDIDFCDEHGNLLSYITGLRYISTNQGETGADPSLW</sequence>
<comment type="pathway">
    <text evidence="4">Antibiotic biosynthesis; bacillaene biosynthesis.</text>
</comment>
<dbReference type="PANTHER" id="PTHR43775">
    <property type="entry name" value="FATTY ACID SYNTHASE"/>
    <property type="match status" value="1"/>
</dbReference>
<reference evidence="16" key="1">
    <citation type="submission" date="2022-12" db="EMBL/GenBank/DDBJ databases">
        <title>Genomic of Bacillus halotolerans.</title>
        <authorList>
            <person name="Xu G."/>
            <person name="Ding Y."/>
        </authorList>
    </citation>
    <scope>NUCLEOTIDE SEQUENCE</scope>
    <source>
        <strain evidence="16">B13</strain>
    </source>
</reference>
<dbReference type="InterPro" id="IPR016039">
    <property type="entry name" value="Thiolase-like"/>
</dbReference>